<dbReference type="PROSITE" id="PS50012">
    <property type="entry name" value="RCC1_3"/>
    <property type="match status" value="1"/>
</dbReference>
<feature type="domain" description="BTB" evidence="2">
    <location>
        <begin position="223"/>
        <end position="280"/>
    </location>
</feature>
<dbReference type="EMBL" id="OC864683">
    <property type="protein sequence ID" value="CAD7631872.1"/>
    <property type="molecule type" value="Genomic_DNA"/>
</dbReference>
<dbReference type="AlphaFoldDB" id="A0A7R9KZ82"/>
<evidence type="ECO:0000256" key="1">
    <source>
        <dbReference type="PROSITE-ProRule" id="PRU00235"/>
    </source>
</evidence>
<dbReference type="Gene3D" id="3.30.710.10">
    <property type="entry name" value="Potassium Channel Kv1.1, Chain A"/>
    <property type="match status" value="1"/>
</dbReference>
<dbReference type="EMBL" id="CAJPIZ010010108">
    <property type="protein sequence ID" value="CAG2112302.1"/>
    <property type="molecule type" value="Genomic_DNA"/>
</dbReference>
<reference evidence="3" key="1">
    <citation type="submission" date="2020-11" db="EMBL/GenBank/DDBJ databases">
        <authorList>
            <person name="Tran Van P."/>
        </authorList>
    </citation>
    <scope>NUCLEOTIDE SEQUENCE</scope>
</reference>
<organism evidence="3">
    <name type="scientific">Medioppia subpectinata</name>
    <dbReference type="NCBI Taxonomy" id="1979941"/>
    <lineage>
        <taxon>Eukaryota</taxon>
        <taxon>Metazoa</taxon>
        <taxon>Ecdysozoa</taxon>
        <taxon>Arthropoda</taxon>
        <taxon>Chelicerata</taxon>
        <taxon>Arachnida</taxon>
        <taxon>Acari</taxon>
        <taxon>Acariformes</taxon>
        <taxon>Sarcoptiformes</taxon>
        <taxon>Oribatida</taxon>
        <taxon>Brachypylina</taxon>
        <taxon>Oppioidea</taxon>
        <taxon>Oppiidae</taxon>
        <taxon>Medioppia</taxon>
    </lineage>
</organism>
<dbReference type="InterPro" id="IPR000408">
    <property type="entry name" value="Reg_chr_condens"/>
</dbReference>
<dbReference type="OrthoDB" id="10253607at2759"/>
<proteinExistence type="predicted"/>
<evidence type="ECO:0000313" key="3">
    <source>
        <dbReference type="EMBL" id="CAD7631872.1"/>
    </source>
</evidence>
<evidence type="ECO:0000313" key="4">
    <source>
        <dbReference type="Proteomes" id="UP000759131"/>
    </source>
</evidence>
<keyword evidence="4" id="KW-1185">Reference proteome</keyword>
<dbReference type="Pfam" id="PF00651">
    <property type="entry name" value="BTB"/>
    <property type="match status" value="1"/>
</dbReference>
<dbReference type="InterPro" id="IPR009091">
    <property type="entry name" value="RCC1/BLIP-II"/>
</dbReference>
<name>A0A7R9KZ82_9ACAR</name>
<dbReference type="InterPro" id="IPR011333">
    <property type="entry name" value="SKP1/BTB/POZ_sf"/>
</dbReference>
<dbReference type="SUPFAM" id="SSF50985">
    <property type="entry name" value="RCC1/BLIP-II"/>
    <property type="match status" value="1"/>
</dbReference>
<feature type="repeat" description="RCC1" evidence="1">
    <location>
        <begin position="3"/>
        <end position="58"/>
    </location>
</feature>
<accession>A0A7R9KZ82</accession>
<feature type="non-terminal residue" evidence="3">
    <location>
        <position position="1"/>
    </location>
</feature>
<dbReference type="Gene3D" id="2.130.10.30">
    <property type="entry name" value="Regulator of chromosome condensation 1/beta-lactamase-inhibitor protein II"/>
    <property type="match status" value="1"/>
</dbReference>
<dbReference type="InterPro" id="IPR000210">
    <property type="entry name" value="BTB/POZ_dom"/>
</dbReference>
<protein>
    <recommendedName>
        <fullName evidence="2">BTB domain-containing protein</fullName>
    </recommendedName>
</protein>
<gene>
    <name evidence="3" type="ORF">OSB1V03_LOCUS12281</name>
</gene>
<evidence type="ECO:0000259" key="2">
    <source>
        <dbReference type="Pfam" id="PF00651"/>
    </source>
</evidence>
<dbReference type="Pfam" id="PF00415">
    <property type="entry name" value="RCC1"/>
    <property type="match status" value="1"/>
</dbReference>
<dbReference type="SUPFAM" id="SSF54695">
    <property type="entry name" value="POZ domain"/>
    <property type="match status" value="1"/>
</dbReference>
<dbReference type="Proteomes" id="UP000759131">
    <property type="component" value="Unassembled WGS sequence"/>
</dbReference>
<sequence>DTGTAYVWGSNDSQQLGPEAVVVAGQTYCYPHPINGKKRLACRTVICGPNHTIVKTVVEVAKGSASVVHVYGNYDWKPDRNNAHEFDTCLAKQNYNKIDTTYDNRVVIATKWDRQLKRLNQFILGKHNGSEICIPIDIPIGCSLFDVCAKYCGYNRTFESIVDSIETSISLMESCSQSDEEIYWSEGEEDNDLVTEAIGSHVECKSTGCCERNVKNKEFWRICEQNMINESEIEINAYSYDTIKAFLKFLYGLRPEVNDQNCRQLLGLAEEYGERGLEDIFVALVSAHDLESIARNVLKDISVNLDSNQTLNEFLSKTSINKRPETQLKANDGFLIVEGIGAIGALKVTVSSGKKSLTISNVYGLGAGAVQDINGGKNGRKNVDEKQEVKTITEPLYKKYMKSLSTKESSNGLLVLAEGLNAGEAVIATREGWLDVKGASGFKLGSYTEISTSG</sequence>